<proteinExistence type="predicted"/>
<dbReference type="AlphaFoldDB" id="A0A2P2CLD1"/>
<accession>A0A2P2CLD1</accession>
<feature type="region of interest" description="Disordered" evidence="1">
    <location>
        <begin position="194"/>
        <end position="242"/>
    </location>
</feature>
<sequence length="255" mass="26860">MAAATAVPDDVVGQHRPVALGEERPDSVLDLDRVGLLRPAEATHQPAEVGVDGDARLAERVAQDHVGRLATDAREGDQVVEASGHLAVEGVDQRLAELEQRVGLLPEEAQRAEELLHVLARCGRHRLGRGVGREQRRARRVDPPVGGLRGDHRDDQALERVGEVELGRGVGIGLGQDPIHPAGPPHEGRVGLGDLAGLDLGGNGHAASLRFGSDTPETGESQAGDRRETGEPNSRVSALPLVSHTTARIVPIPGA</sequence>
<feature type="region of interest" description="Disordered" evidence="1">
    <location>
        <begin position="1"/>
        <end position="24"/>
    </location>
</feature>
<name>A0A2P2CLD1_9ZZZZ</name>
<feature type="region of interest" description="Disordered" evidence="1">
    <location>
        <begin position="131"/>
        <end position="152"/>
    </location>
</feature>
<gene>
    <name evidence="2" type="ORF">NOCA180166</name>
</gene>
<organism evidence="2">
    <name type="scientific">metagenome</name>
    <dbReference type="NCBI Taxonomy" id="256318"/>
    <lineage>
        <taxon>unclassified sequences</taxon>
        <taxon>metagenomes</taxon>
    </lineage>
</organism>
<evidence type="ECO:0000313" key="2">
    <source>
        <dbReference type="EMBL" id="CUR62522.1"/>
    </source>
</evidence>
<evidence type="ECO:0000256" key="1">
    <source>
        <dbReference type="SAM" id="MobiDB-lite"/>
    </source>
</evidence>
<reference evidence="2" key="1">
    <citation type="submission" date="2015-08" db="EMBL/GenBank/DDBJ databases">
        <authorList>
            <person name="Babu N.S."/>
            <person name="Beckwith C.J."/>
            <person name="Beseler K.G."/>
            <person name="Brison A."/>
            <person name="Carone J.V."/>
            <person name="Caskin T.P."/>
            <person name="Diamond M."/>
            <person name="Durham M.E."/>
            <person name="Foxe J.M."/>
            <person name="Go M."/>
            <person name="Henderson B.A."/>
            <person name="Jones I.B."/>
            <person name="McGettigan J.A."/>
            <person name="Micheletti S.J."/>
            <person name="Nasrallah M.E."/>
            <person name="Ortiz D."/>
            <person name="Piller C.R."/>
            <person name="Privatt S.R."/>
            <person name="Schneider S.L."/>
            <person name="Sharp S."/>
            <person name="Smith T.C."/>
            <person name="Stanton J.D."/>
            <person name="Ullery H.E."/>
            <person name="Wilson R.J."/>
            <person name="Serrano M.G."/>
            <person name="Buck G."/>
            <person name="Lee V."/>
            <person name="Wang Y."/>
            <person name="Carvalho R."/>
            <person name="Voegtly L."/>
            <person name="Shi R."/>
            <person name="Duckworth R."/>
            <person name="Johnson A."/>
            <person name="Loviza R."/>
            <person name="Walstead R."/>
            <person name="Shah Z."/>
            <person name="Kiflezghi M."/>
            <person name="Wade K."/>
            <person name="Ball S.L."/>
            <person name="Bradley K.W."/>
            <person name="Asai D.J."/>
            <person name="Bowman C.A."/>
            <person name="Russell D.A."/>
            <person name="Pope W.H."/>
            <person name="Jacobs-Sera D."/>
            <person name="Hendrix R.W."/>
            <person name="Hatfull G.F."/>
        </authorList>
    </citation>
    <scope>NUCLEOTIDE SEQUENCE</scope>
</reference>
<dbReference type="EMBL" id="CZKB01000028">
    <property type="protein sequence ID" value="CUR62522.1"/>
    <property type="molecule type" value="Genomic_DNA"/>
</dbReference>
<protein>
    <submittedName>
        <fullName evidence="2">Uncharacterized protein</fullName>
    </submittedName>
</protein>